<comment type="caution">
    <text evidence="3">The sequence shown here is derived from an EMBL/GenBank/DDBJ whole genome shotgun (WGS) entry which is preliminary data.</text>
</comment>
<keyword evidence="4" id="KW-1185">Reference proteome</keyword>
<evidence type="ECO:0000259" key="2">
    <source>
        <dbReference type="Pfam" id="PF01609"/>
    </source>
</evidence>
<dbReference type="Pfam" id="PF01609">
    <property type="entry name" value="DDE_Tnp_1"/>
    <property type="match status" value="1"/>
</dbReference>
<gene>
    <name evidence="3" type="ORF">OPKNFCMD_6888</name>
</gene>
<dbReference type="Gene3D" id="3.90.350.10">
    <property type="entry name" value="Transposase Inhibitor Protein From Tn5, Chain A, domain 1"/>
    <property type="match status" value="1"/>
</dbReference>
<name>A0ABQ4R8R0_9HYPH</name>
<evidence type="ECO:0000313" key="3">
    <source>
        <dbReference type="EMBL" id="GJD54106.1"/>
    </source>
</evidence>
<keyword evidence="1" id="KW-0812">Transmembrane</keyword>
<organism evidence="3 4">
    <name type="scientific">Methylobacterium crusticola</name>
    <dbReference type="NCBI Taxonomy" id="1697972"/>
    <lineage>
        <taxon>Bacteria</taxon>
        <taxon>Pseudomonadati</taxon>
        <taxon>Pseudomonadota</taxon>
        <taxon>Alphaproteobacteria</taxon>
        <taxon>Hyphomicrobiales</taxon>
        <taxon>Methylobacteriaceae</taxon>
        <taxon>Methylobacterium</taxon>
    </lineage>
</organism>
<keyword evidence="1" id="KW-1133">Transmembrane helix</keyword>
<reference evidence="3" key="1">
    <citation type="journal article" date="2021" name="Front. Microbiol.">
        <title>Comprehensive Comparative Genomics and Phenotyping of Methylobacterium Species.</title>
        <authorList>
            <person name="Alessa O."/>
            <person name="Ogura Y."/>
            <person name="Fujitani Y."/>
            <person name="Takami H."/>
            <person name="Hayashi T."/>
            <person name="Sahin N."/>
            <person name="Tani A."/>
        </authorList>
    </citation>
    <scope>NUCLEOTIDE SEQUENCE</scope>
    <source>
        <strain evidence="3">KCTC 52305</strain>
    </source>
</reference>
<feature type="domain" description="Transposase IS4-like" evidence="2">
    <location>
        <begin position="122"/>
        <end position="288"/>
    </location>
</feature>
<feature type="transmembrane region" description="Helical" evidence="1">
    <location>
        <begin position="91"/>
        <end position="119"/>
    </location>
</feature>
<dbReference type="Proteomes" id="UP001055167">
    <property type="component" value="Unassembled WGS sequence"/>
</dbReference>
<proteinExistence type="predicted"/>
<dbReference type="SUPFAM" id="SSF53098">
    <property type="entry name" value="Ribonuclease H-like"/>
    <property type="match status" value="1"/>
</dbReference>
<accession>A0ABQ4R8R0</accession>
<sequence length="362" mass="42289">MLTDVLKLRFGWNLARIKCLSGLIIALFKVKTVNFAELATAFSGSAKTDSHYQRIQRFFKEVQIQQDMVAQLVASFLPYDQFILSMDRTNWMLGCFSINFLVLSIVHQGTAFPILWLFLPKKGNSNTKERIELIDQFLAIFGSYKIQYLTADREFIGEAWFRYLINHGIEFRLRIKKNMKVSRSNGKLSSAANFFRSLPVSTECMLVGRRLVCGHLLYITGMRLPSGDYLIIVSHDDSDQVMTDYAKRWKIEVLFQSLKERGFNFEDVNLKDEESLKCLFAVMVIAFCWAYHVGAWLNDQKPIRIKKHQRPAKSVFRYGFDRIRNNLLNPQDKQEELHEVLMLLWNALMGPKHHIYQLYPLF</sequence>
<dbReference type="NCBIfam" id="NF033591">
    <property type="entry name" value="transpos_IS4_2"/>
    <property type="match status" value="1"/>
</dbReference>
<dbReference type="RefSeq" id="WP_238314474.1">
    <property type="nucleotide sequence ID" value="NZ_BPQH01000067.1"/>
</dbReference>
<protein>
    <submittedName>
        <fullName evidence="3">IS4 family transposase ISLpn9</fullName>
    </submittedName>
</protein>
<dbReference type="InterPro" id="IPR047658">
    <property type="entry name" value="IS4-like_transpos"/>
</dbReference>
<dbReference type="EMBL" id="BPQH01000067">
    <property type="protein sequence ID" value="GJD54106.1"/>
    <property type="molecule type" value="Genomic_DNA"/>
</dbReference>
<reference evidence="3" key="2">
    <citation type="submission" date="2021-08" db="EMBL/GenBank/DDBJ databases">
        <authorList>
            <person name="Tani A."/>
            <person name="Ola A."/>
            <person name="Ogura Y."/>
            <person name="Katsura K."/>
            <person name="Hayashi T."/>
        </authorList>
    </citation>
    <scope>NUCLEOTIDE SEQUENCE</scope>
    <source>
        <strain evidence="3">KCTC 52305</strain>
    </source>
</reference>
<dbReference type="InterPro" id="IPR012337">
    <property type="entry name" value="RNaseH-like_sf"/>
</dbReference>
<evidence type="ECO:0000313" key="4">
    <source>
        <dbReference type="Proteomes" id="UP001055167"/>
    </source>
</evidence>
<keyword evidence="1" id="KW-0472">Membrane</keyword>
<dbReference type="InterPro" id="IPR002559">
    <property type="entry name" value="Transposase_11"/>
</dbReference>
<evidence type="ECO:0000256" key="1">
    <source>
        <dbReference type="SAM" id="Phobius"/>
    </source>
</evidence>